<dbReference type="AlphaFoldDB" id="A0A484BFI4"/>
<dbReference type="Proteomes" id="UP000295192">
    <property type="component" value="Unassembled WGS sequence"/>
</dbReference>
<organism evidence="2 3">
    <name type="scientific">Drosophila navojoa</name>
    <name type="common">Fruit fly</name>
    <dbReference type="NCBI Taxonomy" id="7232"/>
    <lineage>
        <taxon>Eukaryota</taxon>
        <taxon>Metazoa</taxon>
        <taxon>Ecdysozoa</taxon>
        <taxon>Arthropoda</taxon>
        <taxon>Hexapoda</taxon>
        <taxon>Insecta</taxon>
        <taxon>Pterygota</taxon>
        <taxon>Neoptera</taxon>
        <taxon>Endopterygota</taxon>
        <taxon>Diptera</taxon>
        <taxon>Brachycera</taxon>
        <taxon>Muscomorpha</taxon>
        <taxon>Ephydroidea</taxon>
        <taxon>Drosophilidae</taxon>
        <taxon>Drosophila</taxon>
    </lineage>
</organism>
<evidence type="ECO:0000256" key="1">
    <source>
        <dbReference type="SAM" id="MobiDB-lite"/>
    </source>
</evidence>
<evidence type="ECO:0000313" key="2">
    <source>
        <dbReference type="EMBL" id="TDG47616.1"/>
    </source>
</evidence>
<feature type="compositionally biased region" description="Basic and acidic residues" evidence="1">
    <location>
        <begin position="54"/>
        <end position="68"/>
    </location>
</feature>
<sequence length="75" mass="9027">MAVAFYIPDQKEMLRKAREQEKQLLRLRQWQMATVVLNTIRQLMDSTATVQQEQHQEPELQQEYERPASYEFNSV</sequence>
<name>A0A484BFI4_DRONA</name>
<dbReference type="OrthoDB" id="7966007at2759"/>
<protein>
    <recommendedName>
        <fullName evidence="4">Cell death protein rpr</fullName>
    </recommendedName>
</protein>
<evidence type="ECO:0000313" key="3">
    <source>
        <dbReference type="Proteomes" id="UP000295192"/>
    </source>
</evidence>
<dbReference type="STRING" id="7232.A0A484BFI4"/>
<proteinExistence type="predicted"/>
<gene>
    <name evidence="2" type="ORF">AWZ03_005914</name>
</gene>
<dbReference type="OMA" id="RESQWRF"/>
<accession>A0A484BFI4</accession>
<keyword evidence="3" id="KW-1185">Reference proteome</keyword>
<dbReference type="EMBL" id="LSRL02000041">
    <property type="protein sequence ID" value="TDG47616.1"/>
    <property type="molecule type" value="Genomic_DNA"/>
</dbReference>
<evidence type="ECO:0008006" key="4">
    <source>
        <dbReference type="Google" id="ProtNLM"/>
    </source>
</evidence>
<reference evidence="2 3" key="1">
    <citation type="journal article" date="2019" name="J. Hered.">
        <title>An Improved Genome Assembly for Drosophila navojoa, the Basal Species in the mojavensis Cluster.</title>
        <authorList>
            <person name="Vanderlinde T."/>
            <person name="Dupim E.G."/>
            <person name="Nazario-Yepiz N.O."/>
            <person name="Carvalho A.B."/>
        </authorList>
    </citation>
    <scope>NUCLEOTIDE SEQUENCE [LARGE SCALE GENOMIC DNA]</scope>
    <source>
        <strain evidence="2">Navoj_Jal97</strain>
        <tissue evidence="2">Whole organism</tissue>
    </source>
</reference>
<feature type="region of interest" description="Disordered" evidence="1">
    <location>
        <begin position="48"/>
        <end position="75"/>
    </location>
</feature>
<comment type="caution">
    <text evidence="2">The sequence shown here is derived from an EMBL/GenBank/DDBJ whole genome shotgun (WGS) entry which is preliminary data.</text>
</comment>